<accession>A0A2N0ZI14</accession>
<proteinExistence type="predicted"/>
<protein>
    <submittedName>
        <fullName evidence="2">Oligoribonuclease</fullName>
    </submittedName>
</protein>
<keyword evidence="3" id="KW-1185">Reference proteome</keyword>
<name>A0A2N0ZI14_9BACI</name>
<organism evidence="2 3">
    <name type="scientific">Cytobacillus horneckiae</name>
    <dbReference type="NCBI Taxonomy" id="549687"/>
    <lineage>
        <taxon>Bacteria</taxon>
        <taxon>Bacillati</taxon>
        <taxon>Bacillota</taxon>
        <taxon>Bacilli</taxon>
        <taxon>Bacillales</taxon>
        <taxon>Bacillaceae</taxon>
        <taxon>Cytobacillus</taxon>
    </lineage>
</organism>
<dbReference type="RefSeq" id="WP_066198591.1">
    <property type="nucleotide sequence ID" value="NZ_JAFDQP010000004.1"/>
</dbReference>
<dbReference type="Proteomes" id="UP000233343">
    <property type="component" value="Unassembled WGS sequence"/>
</dbReference>
<dbReference type="Gene3D" id="3.10.310.30">
    <property type="match status" value="1"/>
</dbReference>
<dbReference type="InterPro" id="IPR058608">
    <property type="entry name" value="NrnB_C"/>
</dbReference>
<dbReference type="SUPFAM" id="SSF64182">
    <property type="entry name" value="DHH phosphoesterases"/>
    <property type="match status" value="1"/>
</dbReference>
<dbReference type="EMBL" id="PISD01000019">
    <property type="protein sequence ID" value="PKG29143.1"/>
    <property type="molecule type" value="Genomic_DNA"/>
</dbReference>
<evidence type="ECO:0000259" key="1">
    <source>
        <dbReference type="Pfam" id="PF26386"/>
    </source>
</evidence>
<evidence type="ECO:0000313" key="3">
    <source>
        <dbReference type="Proteomes" id="UP000233343"/>
    </source>
</evidence>
<reference evidence="2 3" key="1">
    <citation type="journal article" date="2010" name="Int. J. Syst. Evol. Microbiol.">
        <title>Bacillus horneckiae sp. nov., isolated from a spacecraft-assembly clean room.</title>
        <authorList>
            <person name="Vaishampayan P."/>
            <person name="Probst A."/>
            <person name="Krishnamurthi S."/>
            <person name="Ghosh S."/>
            <person name="Osman S."/>
            <person name="McDowall A."/>
            <person name="Ruckmani A."/>
            <person name="Mayilraj S."/>
            <person name="Venkateswaran K."/>
        </authorList>
    </citation>
    <scope>NUCLEOTIDE SEQUENCE [LARGE SCALE GENOMIC DNA]</scope>
    <source>
        <strain evidence="3">1PO1SC</strain>
    </source>
</reference>
<dbReference type="InterPro" id="IPR038763">
    <property type="entry name" value="DHH_sf"/>
</dbReference>
<dbReference type="PANTHER" id="PTHR42146:SF1">
    <property type="entry name" value="OLIGORIBONUCLEASE NRNB"/>
    <property type="match status" value="1"/>
</dbReference>
<evidence type="ECO:0000313" key="2">
    <source>
        <dbReference type="EMBL" id="PKG29143.1"/>
    </source>
</evidence>
<dbReference type="Pfam" id="PF26386">
    <property type="entry name" value="NrnB_C"/>
    <property type="match status" value="1"/>
</dbReference>
<sequence length="388" mass="45265">MYKLYSHNDLDGVGCGIVGKLAFGEDIQVFYNSVGGLDFKVEKFFEEKENNEAVLLITDLSINEDNTKRIDNYIKEGGKAQLIDHHKSALHFNNYDWGKVRVNYDDGRQTCATSLLYEHLVENSLMEQSKTLEQFIELVRQYDTWEWDKNGNTKAKQLNDLFFMFSIEEFEEKVIKRIEQNDKFDFDEFEQKLLEMEDAKIERYIKRKKRELIQTTIDEKCTGVVHAESYHSELGNELGKEYPHLDYITILNMGGRKVSFRTIHDDVDVSEIASQFGGGGHAKASGCSMGNDAFQKYVIDLFHEESLRMDAPKNKLNLKESTSGVLYEGRSGHHYFVYCEDSAWYMQDNHKRTNHTFSSYQEAVNYIKRTDFAWLVKDDIYESYLKHS</sequence>
<dbReference type="AlphaFoldDB" id="A0A2N0ZI14"/>
<dbReference type="PANTHER" id="PTHR42146">
    <property type="entry name" value="3',5'-CYCLIC-NUCLEOTIDE PHOSPHODIESTERASE"/>
    <property type="match status" value="1"/>
</dbReference>
<dbReference type="InterPro" id="IPR052968">
    <property type="entry name" value="Nucleotide_metab_enz"/>
</dbReference>
<comment type="caution">
    <text evidence="2">The sequence shown here is derived from an EMBL/GenBank/DDBJ whole genome shotgun (WGS) entry which is preliminary data.</text>
</comment>
<gene>
    <name evidence="2" type="ORF">CWS20_10305</name>
</gene>
<feature type="domain" description="Oligoribonuclease NrnB C-terminal" evidence="1">
    <location>
        <begin position="324"/>
        <end position="387"/>
    </location>
</feature>